<dbReference type="EMBL" id="BJMN01000056">
    <property type="protein sequence ID" value="GEB61392.1"/>
    <property type="molecule type" value="Genomic_DNA"/>
</dbReference>
<dbReference type="RefSeq" id="WP_371866268.1">
    <property type="nucleotide sequence ID" value="NZ_BJMN01000056.1"/>
</dbReference>
<accession>A0A4Y3RV11</accession>
<comment type="caution">
    <text evidence="1">The sequence shown here is derived from an EMBL/GenBank/DDBJ whole genome shotgun (WGS) entry which is preliminary data.</text>
</comment>
<keyword evidence="2" id="KW-1185">Reference proteome</keyword>
<sequence length="43" mass="4818">MDLNNRQIAATCFITDKTVENTELHTATRAEALASWLGTRPTR</sequence>
<reference evidence="1 2" key="1">
    <citation type="submission" date="2019-06" db="EMBL/GenBank/DDBJ databases">
        <title>Whole genome shotgun sequence of Streptomyces gardneri NBRC 12865.</title>
        <authorList>
            <person name="Hosoyama A."/>
            <person name="Uohara A."/>
            <person name="Ohji S."/>
            <person name="Ichikawa N."/>
        </authorList>
    </citation>
    <scope>NUCLEOTIDE SEQUENCE [LARGE SCALE GENOMIC DNA]</scope>
    <source>
        <strain evidence="1 2">NBRC 12865</strain>
    </source>
</reference>
<dbReference type="AlphaFoldDB" id="A0A4Y3RV11"/>
<protein>
    <submittedName>
        <fullName evidence="1">Uncharacterized protein</fullName>
    </submittedName>
</protein>
<evidence type="ECO:0000313" key="1">
    <source>
        <dbReference type="EMBL" id="GEB61392.1"/>
    </source>
</evidence>
<name>A0A4Y3RV11_9ACTN</name>
<evidence type="ECO:0000313" key="2">
    <source>
        <dbReference type="Proteomes" id="UP000315226"/>
    </source>
</evidence>
<dbReference type="Proteomes" id="UP000315226">
    <property type="component" value="Unassembled WGS sequence"/>
</dbReference>
<proteinExistence type="predicted"/>
<gene>
    <name evidence="1" type="ORF">SGA01_69970</name>
</gene>
<organism evidence="1 2">
    <name type="scientific">Streptomyces gardneri</name>
    <dbReference type="NCBI Taxonomy" id="66892"/>
    <lineage>
        <taxon>Bacteria</taxon>
        <taxon>Bacillati</taxon>
        <taxon>Actinomycetota</taxon>
        <taxon>Actinomycetes</taxon>
        <taxon>Kitasatosporales</taxon>
        <taxon>Streptomycetaceae</taxon>
        <taxon>Streptomyces</taxon>
    </lineage>
</organism>